<evidence type="ECO:0000256" key="2">
    <source>
        <dbReference type="RuleBase" id="RU004003"/>
    </source>
</evidence>
<dbReference type="Gene3D" id="3.30.1370.120">
    <property type="match status" value="1"/>
</dbReference>
<evidence type="ECO:0000256" key="5">
    <source>
        <dbReference type="SAM" id="SignalP"/>
    </source>
</evidence>
<sequence>MIARRSWTRLGMAAALALVLLWAVPAGAQSPGDAAGPSASPEPAARIQLSLFETDLREALNELAYQSRVNILMTPDIQGVVTAELQDVTVREALETLLAPFGYTFRWAGSFYLVGIPDPRNLAFGMLSETVAIPLYYIPADRAAALLSDFFDPYVKADPQVNRLLVTGPPEVVARVRHDVALLDRPPAEVELQVLVTELSGNAVRELGLDRLSFDSLGDLALGVETSPDAVSLSYGQVEAHIRALAQKEEATVRGNPRLRVQEGRSTTLFAGQRQFFLIASEQTTRLEEIEAGLRLELTVSRVRNGEVILSIAPSTSQVVSHMDGVPVLQSSELSTTVRLAPGETAVLASLDMAQDLATRRGTPLLSDIPLIGWLFGTRSSQEGSRQLTIFVTAKPLGADETMAPNPGGTQASPPVKGAVSGATGSVTGPTSQGAPGLAAGAATVWVGSLLLPIPRHRLLRVQYLVP</sequence>
<reference evidence="9" key="2">
    <citation type="journal article" date="2016" name="Int. J. Syst. Evol. Microbiol.">
        <title>Complete genome sequence and cell structure of Limnochorda pilosa, a Gram-negative spore-former within the phylum Firmicutes.</title>
        <authorList>
            <person name="Watanabe M."/>
            <person name="Kojima H."/>
            <person name="Fukui M."/>
        </authorList>
    </citation>
    <scope>NUCLEOTIDE SEQUENCE [LARGE SCALE GENOMIC DNA]</scope>
    <source>
        <strain evidence="9">HC45</strain>
    </source>
</reference>
<dbReference type="Pfam" id="PF03958">
    <property type="entry name" value="Secretin_N"/>
    <property type="match status" value="1"/>
</dbReference>
<feature type="region of interest" description="Disordered" evidence="4">
    <location>
        <begin position="402"/>
        <end position="432"/>
    </location>
</feature>
<dbReference type="InterPro" id="IPR004846">
    <property type="entry name" value="T2SS/T3SS_dom"/>
</dbReference>
<comment type="subcellular location">
    <subcellularLocation>
        <location evidence="3">Cell outer membrane</location>
    </subcellularLocation>
</comment>
<dbReference type="Gene3D" id="3.30.1370.130">
    <property type="match status" value="1"/>
</dbReference>
<keyword evidence="3" id="KW-0813">Transport</keyword>
<organism evidence="8 9">
    <name type="scientific">Limnochorda pilosa</name>
    <dbReference type="NCBI Taxonomy" id="1555112"/>
    <lineage>
        <taxon>Bacteria</taxon>
        <taxon>Bacillati</taxon>
        <taxon>Bacillota</taxon>
        <taxon>Limnochordia</taxon>
        <taxon>Limnochordales</taxon>
        <taxon>Limnochordaceae</taxon>
        <taxon>Limnochorda</taxon>
    </lineage>
</organism>
<feature type="signal peptide" evidence="5">
    <location>
        <begin position="1"/>
        <end position="28"/>
    </location>
</feature>
<name>A0A0K2SKW7_LIMPI</name>
<dbReference type="OrthoDB" id="43068at2"/>
<evidence type="ECO:0000256" key="4">
    <source>
        <dbReference type="SAM" id="MobiDB-lite"/>
    </source>
</evidence>
<keyword evidence="1 5" id="KW-0732">Signal</keyword>
<evidence type="ECO:0000256" key="3">
    <source>
        <dbReference type="RuleBase" id="RU004004"/>
    </source>
</evidence>
<dbReference type="RefSeq" id="WP_068137022.1">
    <property type="nucleotide sequence ID" value="NZ_AP014924.1"/>
</dbReference>
<dbReference type="Pfam" id="PF00263">
    <property type="entry name" value="Secretin"/>
    <property type="match status" value="1"/>
</dbReference>
<evidence type="ECO:0000313" key="9">
    <source>
        <dbReference type="Proteomes" id="UP000065807"/>
    </source>
</evidence>
<comment type="similarity">
    <text evidence="2">Belongs to the bacterial secretin family.</text>
</comment>
<reference evidence="9" key="1">
    <citation type="submission" date="2015-07" db="EMBL/GenBank/DDBJ databases">
        <title>Complete genome sequence and phylogenetic analysis of Limnochorda pilosa.</title>
        <authorList>
            <person name="Watanabe M."/>
            <person name="Kojima H."/>
            <person name="Fukui M."/>
        </authorList>
    </citation>
    <scope>NUCLEOTIDE SEQUENCE [LARGE SCALE GENOMIC DNA]</scope>
    <source>
        <strain evidence="9">HC45</strain>
    </source>
</reference>
<dbReference type="EMBL" id="AP014924">
    <property type="protein sequence ID" value="BAS27740.1"/>
    <property type="molecule type" value="Genomic_DNA"/>
</dbReference>
<keyword evidence="9" id="KW-1185">Reference proteome</keyword>
<feature type="domain" description="NolW-like" evidence="7">
    <location>
        <begin position="131"/>
        <end position="188"/>
    </location>
</feature>
<dbReference type="GO" id="GO:0015627">
    <property type="term" value="C:type II protein secretion system complex"/>
    <property type="evidence" value="ECO:0007669"/>
    <property type="project" value="TreeGrafter"/>
</dbReference>
<evidence type="ECO:0000256" key="1">
    <source>
        <dbReference type="ARBA" id="ARBA00022729"/>
    </source>
</evidence>
<dbReference type="Proteomes" id="UP000065807">
    <property type="component" value="Chromosome"/>
</dbReference>
<dbReference type="InterPro" id="IPR038591">
    <property type="entry name" value="NolW-like_sf"/>
</dbReference>
<feature type="compositionally biased region" description="Polar residues" evidence="4">
    <location>
        <begin position="423"/>
        <end position="432"/>
    </location>
</feature>
<evidence type="ECO:0000259" key="6">
    <source>
        <dbReference type="Pfam" id="PF00263"/>
    </source>
</evidence>
<dbReference type="GO" id="GO:0009306">
    <property type="term" value="P:protein secretion"/>
    <property type="evidence" value="ECO:0007669"/>
    <property type="project" value="InterPro"/>
</dbReference>
<feature type="chain" id="PRO_5005487062" evidence="5">
    <location>
        <begin position="29"/>
        <end position="467"/>
    </location>
</feature>
<dbReference type="GO" id="GO:0009279">
    <property type="term" value="C:cell outer membrane"/>
    <property type="evidence" value="ECO:0007669"/>
    <property type="project" value="UniProtKB-SubCell"/>
</dbReference>
<protein>
    <submittedName>
        <fullName evidence="8">Uncharacterized protein</fullName>
    </submittedName>
</protein>
<dbReference type="STRING" id="1555112.LIP_1899"/>
<dbReference type="PANTHER" id="PTHR30332">
    <property type="entry name" value="PROBABLE GENERAL SECRETION PATHWAY PROTEIN D"/>
    <property type="match status" value="1"/>
</dbReference>
<dbReference type="PANTHER" id="PTHR30332:SF17">
    <property type="entry name" value="TYPE IV PILIATION SYSTEM PROTEIN DR_0774-RELATED"/>
    <property type="match status" value="1"/>
</dbReference>
<gene>
    <name evidence="8" type="ORF">LIP_1899</name>
</gene>
<dbReference type="InterPro" id="IPR050810">
    <property type="entry name" value="Bact_Secretion_Sys_Channel"/>
</dbReference>
<dbReference type="PATRIC" id="fig|1555112.3.peg.1932"/>
<proteinExistence type="inferred from homology"/>
<dbReference type="AlphaFoldDB" id="A0A0K2SKW7"/>
<accession>A0A0K2SKW7</accession>
<dbReference type="KEGG" id="lpil:LIP_1899"/>
<evidence type="ECO:0000259" key="7">
    <source>
        <dbReference type="Pfam" id="PF03958"/>
    </source>
</evidence>
<dbReference type="InterPro" id="IPR005644">
    <property type="entry name" value="NolW-like"/>
</dbReference>
<feature type="domain" description="Type II/III secretion system secretin-like" evidence="6">
    <location>
        <begin position="244"/>
        <end position="395"/>
    </location>
</feature>
<evidence type="ECO:0000313" key="8">
    <source>
        <dbReference type="EMBL" id="BAS27740.1"/>
    </source>
</evidence>